<reference evidence="1" key="1">
    <citation type="journal article" date="2023" name="Science">
        <title>Genome structures resolve the early diversification of teleost fishes.</title>
        <authorList>
            <person name="Parey E."/>
            <person name="Louis A."/>
            <person name="Montfort J."/>
            <person name="Bouchez O."/>
            <person name="Roques C."/>
            <person name="Iampietro C."/>
            <person name="Lluch J."/>
            <person name="Castinel A."/>
            <person name="Donnadieu C."/>
            <person name="Desvignes T."/>
            <person name="Floi Bucao C."/>
            <person name="Jouanno E."/>
            <person name="Wen M."/>
            <person name="Mejri S."/>
            <person name="Dirks R."/>
            <person name="Jansen H."/>
            <person name="Henkel C."/>
            <person name="Chen W.J."/>
            <person name="Zahm M."/>
            <person name="Cabau C."/>
            <person name="Klopp C."/>
            <person name="Thompson A.W."/>
            <person name="Robinson-Rechavi M."/>
            <person name="Braasch I."/>
            <person name="Lecointre G."/>
            <person name="Bobe J."/>
            <person name="Postlethwait J.H."/>
            <person name="Berthelot C."/>
            <person name="Roest Crollius H."/>
            <person name="Guiguen Y."/>
        </authorList>
    </citation>
    <scope>NUCLEOTIDE SEQUENCE</scope>
    <source>
        <strain evidence="1">WJC10195</strain>
    </source>
</reference>
<comment type="caution">
    <text evidence="1">The sequence shown here is derived from an EMBL/GenBank/DDBJ whole genome shotgun (WGS) entry which is preliminary data.</text>
</comment>
<dbReference type="EMBL" id="JAINUF010000002">
    <property type="protein sequence ID" value="KAJ8373806.1"/>
    <property type="molecule type" value="Genomic_DNA"/>
</dbReference>
<proteinExistence type="predicted"/>
<evidence type="ECO:0000313" key="2">
    <source>
        <dbReference type="Proteomes" id="UP001152622"/>
    </source>
</evidence>
<dbReference type="AlphaFoldDB" id="A0A9Q1G2H0"/>
<organism evidence="1 2">
    <name type="scientific">Synaphobranchus kaupii</name>
    <name type="common">Kaup's arrowtooth eel</name>
    <dbReference type="NCBI Taxonomy" id="118154"/>
    <lineage>
        <taxon>Eukaryota</taxon>
        <taxon>Metazoa</taxon>
        <taxon>Chordata</taxon>
        <taxon>Craniata</taxon>
        <taxon>Vertebrata</taxon>
        <taxon>Euteleostomi</taxon>
        <taxon>Actinopterygii</taxon>
        <taxon>Neopterygii</taxon>
        <taxon>Teleostei</taxon>
        <taxon>Anguilliformes</taxon>
        <taxon>Synaphobranchidae</taxon>
        <taxon>Synaphobranchus</taxon>
    </lineage>
</organism>
<gene>
    <name evidence="1" type="ORF">SKAU_G00043860</name>
</gene>
<protein>
    <submittedName>
        <fullName evidence="1">Uncharacterized protein</fullName>
    </submittedName>
</protein>
<evidence type="ECO:0000313" key="1">
    <source>
        <dbReference type="EMBL" id="KAJ8373806.1"/>
    </source>
</evidence>
<accession>A0A9Q1G2H0</accession>
<keyword evidence="2" id="KW-1185">Reference proteome</keyword>
<name>A0A9Q1G2H0_SYNKA</name>
<sequence length="146" mass="15373">MTGPELPLKVRTPCFFVKLDGRSARGAEVGSATVPVHCGKGAATESVGGYRSPSFGGTTIAIFARVLERVEKRFRWTEGSALFPHVSRVGWGVPHGPGCLHIVLPREGKFIARSSQVAAADLQADGRVRSSSQLGGDGTGLLHGYS</sequence>
<dbReference type="Proteomes" id="UP001152622">
    <property type="component" value="Chromosome 2"/>
</dbReference>